<dbReference type="eggNOG" id="ENOG5032S46">
    <property type="taxonomic scope" value="Bacteria"/>
</dbReference>
<dbReference type="PANTHER" id="PTHR36931:SF1">
    <property type="entry name" value="UPF0153 PROTEIN YEIW"/>
    <property type="match status" value="1"/>
</dbReference>
<dbReference type="Proteomes" id="UP000029227">
    <property type="component" value="Unassembled WGS sequence"/>
</dbReference>
<comment type="caution">
    <text evidence="1">The sequence shown here is derived from an EMBL/GenBank/DDBJ whole genome shotgun (WGS) entry which is preliminary data.</text>
</comment>
<dbReference type="PANTHER" id="PTHR36931">
    <property type="entry name" value="UPF0153 PROTEIN YEIW"/>
    <property type="match status" value="1"/>
</dbReference>
<dbReference type="EMBL" id="BBMN01000017">
    <property type="protein sequence ID" value="GAL07473.1"/>
    <property type="molecule type" value="Genomic_DNA"/>
</dbReference>
<evidence type="ECO:0000313" key="2">
    <source>
        <dbReference type="Proteomes" id="UP000029227"/>
    </source>
</evidence>
<accession>A0A090QZ01</accession>
<name>A0A090QZ01_9GAMM</name>
<dbReference type="InterPro" id="IPR052572">
    <property type="entry name" value="UPF0153_domain"/>
</dbReference>
<dbReference type="AlphaFoldDB" id="A0A090QZ01"/>
<protein>
    <submittedName>
        <fullName evidence="1">Proteinase inhibitor putative</fullName>
    </submittedName>
</protein>
<evidence type="ECO:0000313" key="1">
    <source>
        <dbReference type="EMBL" id="GAL07473.1"/>
    </source>
</evidence>
<reference evidence="1 2" key="1">
    <citation type="journal article" date="2014" name="Genome Announc.">
        <title>Draft Genome Sequences of Two Vibrionaceae Species, Vibrio ponticus C121 and Photobacterium aphoticum C119, Isolated as Coral Reef Microbiota.</title>
        <authorList>
            <person name="Al-saari N."/>
            <person name="Meirelles P.M."/>
            <person name="Mino S."/>
            <person name="Suda W."/>
            <person name="Oshima K."/>
            <person name="Hattori M."/>
            <person name="Ohkuma M."/>
            <person name="Thompson F.L."/>
            <person name="Gomez-Gil B."/>
            <person name="Sawabe T."/>
            <person name="Sawabe T."/>
        </authorList>
    </citation>
    <scope>NUCLEOTIDE SEQUENCE [LARGE SCALE GENOMIC DNA]</scope>
    <source>
        <strain evidence="1 2">JCM 19237</strain>
    </source>
</reference>
<organism evidence="1 2">
    <name type="scientific">Photobacterium aphoticum</name>
    <dbReference type="NCBI Taxonomy" id="754436"/>
    <lineage>
        <taxon>Bacteria</taxon>
        <taxon>Pseudomonadati</taxon>
        <taxon>Pseudomonadota</taxon>
        <taxon>Gammaproteobacteria</taxon>
        <taxon>Vibrionales</taxon>
        <taxon>Vibrionaceae</taxon>
        <taxon>Photobacterium</taxon>
    </lineage>
</organism>
<proteinExistence type="predicted"/>
<dbReference type="STRING" id="754436.JCM19237_1413"/>
<gene>
    <name evidence="1" type="ORF">JCM19237_1413</name>
</gene>
<sequence>MWRVLYCPEYLFGDPGNAKGEAAGVRCVQLNEQNLCKIFGKPERPAVCSQFKACPSLCGQTSQQALDNITELESMT</sequence>